<keyword evidence="2" id="KW-0808">Transferase</keyword>
<evidence type="ECO:0000259" key="1">
    <source>
        <dbReference type="Pfam" id="PF01636"/>
    </source>
</evidence>
<dbReference type="EMBL" id="NISI01000006">
    <property type="protein sequence ID" value="OWR03282.1"/>
    <property type="molecule type" value="Genomic_DNA"/>
</dbReference>
<protein>
    <submittedName>
        <fullName evidence="2">Aminoglycoside phosphotransferase</fullName>
    </submittedName>
</protein>
<reference evidence="2 3" key="1">
    <citation type="journal article" date="2007" name="Int. J. Syst. Evol. Microbiol.">
        <title>Description of Pelomonas aquatica sp. nov. and Pelomonas puraquae sp. nov., isolated from industrial and haemodialysis water.</title>
        <authorList>
            <person name="Gomila M."/>
            <person name="Bowien B."/>
            <person name="Falsen E."/>
            <person name="Moore E.R."/>
            <person name="Lalucat J."/>
        </authorList>
    </citation>
    <scope>NUCLEOTIDE SEQUENCE [LARGE SCALE GENOMIC DNA]</scope>
    <source>
        <strain evidence="2 3">CCUG 52769</strain>
    </source>
</reference>
<proteinExistence type="predicted"/>
<dbReference type="InterPro" id="IPR051678">
    <property type="entry name" value="AGP_Transferase"/>
</dbReference>
<name>A0A254N8Y5_9BURK</name>
<dbReference type="PANTHER" id="PTHR21310:SF15">
    <property type="entry name" value="AMINOGLYCOSIDE PHOSPHOTRANSFERASE DOMAIN-CONTAINING PROTEIN"/>
    <property type="match status" value="1"/>
</dbReference>
<dbReference type="RefSeq" id="WP_005797778.1">
    <property type="nucleotide sequence ID" value="NZ_NISI01000006.1"/>
</dbReference>
<dbReference type="OrthoDB" id="3806873at2"/>
<accession>A0A254N8Y5</accession>
<dbReference type="GO" id="GO:0016740">
    <property type="term" value="F:transferase activity"/>
    <property type="evidence" value="ECO:0007669"/>
    <property type="project" value="UniProtKB-KW"/>
</dbReference>
<dbReference type="Proteomes" id="UP000197446">
    <property type="component" value="Unassembled WGS sequence"/>
</dbReference>
<keyword evidence="3" id="KW-1185">Reference proteome</keyword>
<dbReference type="InterPro" id="IPR002575">
    <property type="entry name" value="Aminoglycoside_PTrfase"/>
</dbReference>
<gene>
    <name evidence="2" type="ORF">CDO81_17145</name>
</gene>
<dbReference type="Pfam" id="PF01636">
    <property type="entry name" value="APH"/>
    <property type="match status" value="1"/>
</dbReference>
<evidence type="ECO:0000313" key="3">
    <source>
        <dbReference type="Proteomes" id="UP000197446"/>
    </source>
</evidence>
<organism evidence="2 3">
    <name type="scientific">Roseateles puraquae</name>
    <dbReference type="NCBI Taxonomy" id="431059"/>
    <lineage>
        <taxon>Bacteria</taxon>
        <taxon>Pseudomonadati</taxon>
        <taxon>Pseudomonadota</taxon>
        <taxon>Betaproteobacteria</taxon>
        <taxon>Burkholderiales</taxon>
        <taxon>Sphaerotilaceae</taxon>
        <taxon>Roseateles</taxon>
    </lineage>
</organism>
<dbReference type="PANTHER" id="PTHR21310">
    <property type="entry name" value="AMINOGLYCOSIDE PHOSPHOTRANSFERASE-RELATED-RELATED"/>
    <property type="match status" value="1"/>
</dbReference>
<evidence type="ECO:0000313" key="2">
    <source>
        <dbReference type="EMBL" id="OWR03282.1"/>
    </source>
</evidence>
<dbReference type="AlphaFoldDB" id="A0A254N8Y5"/>
<dbReference type="Gene3D" id="3.90.1200.10">
    <property type="match status" value="1"/>
</dbReference>
<dbReference type="SUPFAM" id="SSF56112">
    <property type="entry name" value="Protein kinase-like (PK-like)"/>
    <property type="match status" value="1"/>
</dbReference>
<comment type="caution">
    <text evidence="2">The sequence shown here is derived from an EMBL/GenBank/DDBJ whole genome shotgun (WGS) entry which is preliminary data.</text>
</comment>
<dbReference type="InterPro" id="IPR011009">
    <property type="entry name" value="Kinase-like_dom_sf"/>
</dbReference>
<feature type="domain" description="Aminoglycoside phosphotransferase" evidence="1">
    <location>
        <begin position="40"/>
        <end position="245"/>
    </location>
</feature>
<sequence length="356" mass="39684">MGKDFYIQPDAADPVLDPDAVLAIVRLHAAGAKAVRAVDESGGEARTYAIDDGLILKVQRPQQLRARTSLDKERFLLEQLAGLEGVRVPRVLGGGVAEPGIEYTLMTRMPGVPMHSARFDGDLRRRTLVDLGRMLRRIHAIPQQPLFEARLIPGDHTAADVRTRFGGLFDDAVTAVARAAQPWPFALDPLQLARLAMRALPDADAWVALHSNPGPEHVFVDPQTRQLTGLIDFGDAYFSHPALDLRRWPRPIDRGRGSRRVLQRGENEREVQPDMARGLCAHRHARHRTESGMPHCRARRVGRTCRAVALTAYVMAVLAPTDHPRKGSTPILWRHGEPLQRRGIRFQRAIQLAVNE</sequence>